<dbReference type="GO" id="GO:0005615">
    <property type="term" value="C:extracellular space"/>
    <property type="evidence" value="ECO:0007669"/>
    <property type="project" value="TreeGrafter"/>
</dbReference>
<feature type="non-terminal residue" evidence="6">
    <location>
        <position position="96"/>
    </location>
</feature>
<comment type="similarity">
    <text evidence="2">Belongs to the somatotropin/prolactin family.</text>
</comment>
<protein>
    <submittedName>
        <fullName evidence="6">PRL</fullName>
    </submittedName>
</protein>
<reference evidence="6 7" key="1">
    <citation type="journal article" date="2018" name="Mol. Genet. Genomics">
        <title>The red deer Cervus elaphus genome CerEla1.0: sequencing, annotating, genes, and chromosomes.</title>
        <authorList>
            <person name="Bana N.A."/>
            <person name="Nyiri A."/>
            <person name="Nagy J."/>
            <person name="Frank K."/>
            <person name="Nagy T."/>
            <person name="Steger V."/>
            <person name="Schiller M."/>
            <person name="Lakatos P."/>
            <person name="Sugar L."/>
            <person name="Horn P."/>
            <person name="Barta E."/>
            <person name="Orosz L."/>
        </authorList>
    </citation>
    <scope>NUCLEOTIDE SEQUENCE [LARGE SCALE GENOMIC DNA]</scope>
    <source>
        <strain evidence="6">Hungarian</strain>
    </source>
</reference>
<dbReference type="GO" id="GO:0030879">
    <property type="term" value="P:mammary gland development"/>
    <property type="evidence" value="ECO:0007669"/>
    <property type="project" value="TreeGrafter"/>
</dbReference>
<evidence type="ECO:0000256" key="1">
    <source>
        <dbReference type="ARBA" id="ARBA00004613"/>
    </source>
</evidence>
<dbReference type="PANTHER" id="PTHR11417:SF5">
    <property type="entry name" value="PROLACTIN"/>
    <property type="match status" value="1"/>
</dbReference>
<evidence type="ECO:0000313" key="7">
    <source>
        <dbReference type="Proteomes" id="UP000242450"/>
    </source>
</evidence>
<sequence length="96" mass="10873">DEILLRWVLILLVSWNDPLHHLVTKLQDMKRASNALPSKAKEIEEDNKVLQEGTESITGKIHPGIKENMTTACGQDFHHCSQKTQMPIKLLLITCS</sequence>
<dbReference type="Pfam" id="PF00103">
    <property type="entry name" value="Hormone_1"/>
    <property type="match status" value="1"/>
</dbReference>
<dbReference type="GO" id="GO:0031667">
    <property type="term" value="P:response to nutrient levels"/>
    <property type="evidence" value="ECO:0007669"/>
    <property type="project" value="TreeGrafter"/>
</dbReference>
<comment type="caution">
    <text evidence="6">The sequence shown here is derived from an EMBL/GenBank/DDBJ whole genome shotgun (WGS) entry which is preliminary data.</text>
</comment>
<dbReference type="GO" id="GO:0005179">
    <property type="term" value="F:hormone activity"/>
    <property type="evidence" value="ECO:0007669"/>
    <property type="project" value="UniProtKB-KW"/>
</dbReference>
<keyword evidence="3" id="KW-0964">Secreted</keyword>
<evidence type="ECO:0000313" key="6">
    <source>
        <dbReference type="EMBL" id="OWK13075.1"/>
    </source>
</evidence>
<dbReference type="Proteomes" id="UP000242450">
    <property type="component" value="Chromosome 7"/>
</dbReference>
<evidence type="ECO:0000256" key="3">
    <source>
        <dbReference type="ARBA" id="ARBA00022525"/>
    </source>
</evidence>
<dbReference type="GO" id="GO:0046427">
    <property type="term" value="P:positive regulation of receptor signaling pathway via JAK-STAT"/>
    <property type="evidence" value="ECO:0007669"/>
    <property type="project" value="TreeGrafter"/>
</dbReference>
<gene>
    <name evidence="6" type="ORF">Celaphus_00014562</name>
</gene>
<keyword evidence="5" id="KW-1015">Disulfide bond</keyword>
<dbReference type="EMBL" id="MKHE01000007">
    <property type="protein sequence ID" value="OWK13075.1"/>
    <property type="molecule type" value="Genomic_DNA"/>
</dbReference>
<dbReference type="InterPro" id="IPR009079">
    <property type="entry name" value="4_helix_cytokine-like_core"/>
</dbReference>
<dbReference type="GO" id="GO:1903489">
    <property type="term" value="P:positive regulation of lactation"/>
    <property type="evidence" value="ECO:0007669"/>
    <property type="project" value="TreeGrafter"/>
</dbReference>
<dbReference type="Gene3D" id="1.20.1250.10">
    <property type="match status" value="1"/>
</dbReference>
<evidence type="ECO:0000256" key="5">
    <source>
        <dbReference type="ARBA" id="ARBA00023157"/>
    </source>
</evidence>
<evidence type="ECO:0000256" key="2">
    <source>
        <dbReference type="ARBA" id="ARBA00008474"/>
    </source>
</evidence>
<comment type="subcellular location">
    <subcellularLocation>
        <location evidence="1">Secreted</location>
    </subcellularLocation>
</comment>
<dbReference type="GO" id="GO:0007565">
    <property type="term" value="P:female pregnancy"/>
    <property type="evidence" value="ECO:0007669"/>
    <property type="project" value="TreeGrafter"/>
</dbReference>
<dbReference type="SUPFAM" id="SSF47266">
    <property type="entry name" value="4-helical cytokines"/>
    <property type="match status" value="1"/>
</dbReference>
<proteinExistence type="inferred from homology"/>
<dbReference type="AlphaFoldDB" id="A0A212D4B2"/>
<dbReference type="GO" id="GO:0008284">
    <property type="term" value="P:positive regulation of cell population proliferation"/>
    <property type="evidence" value="ECO:0007669"/>
    <property type="project" value="TreeGrafter"/>
</dbReference>
<accession>A0A212D4B2</accession>
<name>A0A212D4B2_CEREH</name>
<feature type="non-terminal residue" evidence="6">
    <location>
        <position position="1"/>
    </location>
</feature>
<evidence type="ECO:0000256" key="4">
    <source>
        <dbReference type="ARBA" id="ARBA00022702"/>
    </source>
</evidence>
<keyword evidence="7" id="KW-1185">Reference proteome</keyword>
<organism evidence="6 7">
    <name type="scientific">Cervus elaphus hippelaphus</name>
    <name type="common">European red deer</name>
    <dbReference type="NCBI Taxonomy" id="46360"/>
    <lineage>
        <taxon>Eukaryota</taxon>
        <taxon>Metazoa</taxon>
        <taxon>Chordata</taxon>
        <taxon>Craniata</taxon>
        <taxon>Vertebrata</taxon>
        <taxon>Euteleostomi</taxon>
        <taxon>Mammalia</taxon>
        <taxon>Eutheria</taxon>
        <taxon>Laurasiatheria</taxon>
        <taxon>Artiodactyla</taxon>
        <taxon>Ruminantia</taxon>
        <taxon>Pecora</taxon>
        <taxon>Cervidae</taxon>
        <taxon>Cervinae</taxon>
        <taxon>Cervus</taxon>
    </lineage>
</organism>
<dbReference type="PANTHER" id="PTHR11417">
    <property type="entry name" value="SOMATOTROPIN,PROLACTIN"/>
    <property type="match status" value="1"/>
</dbReference>
<dbReference type="GO" id="GO:0005148">
    <property type="term" value="F:prolactin receptor binding"/>
    <property type="evidence" value="ECO:0007669"/>
    <property type="project" value="TreeGrafter"/>
</dbReference>
<keyword evidence="4" id="KW-0372">Hormone</keyword>
<dbReference type="InterPro" id="IPR001400">
    <property type="entry name" value="Somatotropin/Prolactin"/>
</dbReference>